<feature type="compositionally biased region" description="Basic and acidic residues" evidence="1">
    <location>
        <begin position="192"/>
        <end position="201"/>
    </location>
</feature>
<dbReference type="Proteomes" id="UP000796880">
    <property type="component" value="Unassembled WGS sequence"/>
</dbReference>
<dbReference type="AlphaFoldDB" id="A0A8K0HMW2"/>
<evidence type="ECO:0000256" key="1">
    <source>
        <dbReference type="SAM" id="MobiDB-lite"/>
    </source>
</evidence>
<reference evidence="2" key="1">
    <citation type="submission" date="2020-03" db="EMBL/GenBank/DDBJ databases">
        <title>A high-quality chromosome-level genome assembly of a woody plant with both climbing and erect habits, Rhamnella rubrinervis.</title>
        <authorList>
            <person name="Lu Z."/>
            <person name="Yang Y."/>
            <person name="Zhu X."/>
            <person name="Sun Y."/>
        </authorList>
    </citation>
    <scope>NUCLEOTIDE SEQUENCE</scope>
    <source>
        <strain evidence="2">BYM</strain>
        <tissue evidence="2">Leaf</tissue>
    </source>
</reference>
<proteinExistence type="predicted"/>
<evidence type="ECO:0000313" key="3">
    <source>
        <dbReference type="Proteomes" id="UP000796880"/>
    </source>
</evidence>
<feature type="compositionally biased region" description="Polar residues" evidence="1">
    <location>
        <begin position="213"/>
        <end position="234"/>
    </location>
</feature>
<protein>
    <submittedName>
        <fullName evidence="2">Uncharacterized protein</fullName>
    </submittedName>
</protein>
<comment type="caution">
    <text evidence="2">The sequence shown here is derived from an EMBL/GenBank/DDBJ whole genome shotgun (WGS) entry which is preliminary data.</text>
</comment>
<sequence>MDRVSRPDCCGFMLSGGVKWSVNWFCRVQAIITSSSTLWIRELEIVVQCSEKLDQPDFHGFRELWLLDLHRRVGLVVRIAFKESLAQGYQLSLDDNVVGGIAQVSDSGKAVAVPMMFRTSILLQLFSMVIHLHHQILFDLARSIEVPLRIDNATLSSNFGHFARVLIDVDLAGHLVGRYHMVHRRAPSVAKPSDKSKDESKPITQIYRPKPPNTTHQFDSTQGQSSGLQVENSPEDQQTVAVTIGIDILGTKVTTSAVVDFEILAMDLDAVVLVYKIIRGKSVQNVSSDLNDTFDDLDDELSLVEGGAI</sequence>
<dbReference type="EMBL" id="VOIH02000001">
    <property type="protein sequence ID" value="KAF3455807.1"/>
    <property type="molecule type" value="Genomic_DNA"/>
</dbReference>
<accession>A0A8K0HMW2</accession>
<gene>
    <name evidence="2" type="ORF">FNV43_RR00449</name>
</gene>
<dbReference type="OrthoDB" id="1924068at2759"/>
<feature type="region of interest" description="Disordered" evidence="1">
    <location>
        <begin position="187"/>
        <end position="234"/>
    </location>
</feature>
<keyword evidence="3" id="KW-1185">Reference proteome</keyword>
<organism evidence="2 3">
    <name type="scientific">Rhamnella rubrinervis</name>
    <dbReference type="NCBI Taxonomy" id="2594499"/>
    <lineage>
        <taxon>Eukaryota</taxon>
        <taxon>Viridiplantae</taxon>
        <taxon>Streptophyta</taxon>
        <taxon>Embryophyta</taxon>
        <taxon>Tracheophyta</taxon>
        <taxon>Spermatophyta</taxon>
        <taxon>Magnoliopsida</taxon>
        <taxon>eudicotyledons</taxon>
        <taxon>Gunneridae</taxon>
        <taxon>Pentapetalae</taxon>
        <taxon>rosids</taxon>
        <taxon>fabids</taxon>
        <taxon>Rosales</taxon>
        <taxon>Rhamnaceae</taxon>
        <taxon>rhamnoid group</taxon>
        <taxon>Rhamneae</taxon>
        <taxon>Rhamnella</taxon>
    </lineage>
</organism>
<evidence type="ECO:0000313" key="2">
    <source>
        <dbReference type="EMBL" id="KAF3455807.1"/>
    </source>
</evidence>
<name>A0A8K0HMW2_9ROSA</name>